<gene>
    <name evidence="6" type="ORF">CLH61_03785</name>
</gene>
<dbReference type="RefSeq" id="WP_099613385.1">
    <property type="nucleotide sequence ID" value="NZ_KZ319368.1"/>
</dbReference>
<organism evidence="6 7">
    <name type="scientific">Marinobacter profundi</name>
    <dbReference type="NCBI Taxonomy" id="2666256"/>
    <lineage>
        <taxon>Bacteria</taxon>
        <taxon>Pseudomonadati</taxon>
        <taxon>Pseudomonadota</taxon>
        <taxon>Gammaproteobacteria</taxon>
        <taxon>Pseudomonadales</taxon>
        <taxon>Marinobacteraceae</taxon>
        <taxon>Marinobacter</taxon>
    </lineage>
</organism>
<dbReference type="PANTHER" id="PTHR43630">
    <property type="entry name" value="POLY-BETA-1,6-N-ACETYL-D-GLUCOSAMINE SYNTHASE"/>
    <property type="match status" value="1"/>
</dbReference>
<sequence>MLYALFWMSLILLVYIYAGYPLLVRLAARLAPEPVRAHDGETPRVSVLIAAFNEAAEIEATLRNKLAQNYPADRLELLVISDDSDDGTDDIVRNVAAGSAIPVRLFRQVPRQGKTAGLNTLVPEASGEILLFSDANSQWDPDAIRYLVSNFADPEVGYVTGKMVYVNDAGNLVGDGCSAYMKYENWLREQETRTGSIIGVDGGIDAMRKALYRPLNPDQLPDFVQPLKVVEQGYRVVYEPRALLKEPALSDSTSEFSMRVRVSLRALWALKDMAALMNPLRHGFFALQLISHKLLRYLAFIPLATFTLATLLLMPRGGIYPLAFLGLVALYGLAWIGSKNESAGRNFGPLYSVPYYFLLLNVASLKAVLAFLRGEKRVVWKPRKG</sequence>
<dbReference type="Gene3D" id="3.90.550.10">
    <property type="entry name" value="Spore Coat Polysaccharide Biosynthesis Protein SpsA, Chain A"/>
    <property type="match status" value="1"/>
</dbReference>
<feature type="transmembrane region" description="Helical" evidence="4">
    <location>
        <begin position="319"/>
        <end position="338"/>
    </location>
</feature>
<dbReference type="Pfam" id="PF00535">
    <property type="entry name" value="Glycos_transf_2"/>
    <property type="match status" value="1"/>
</dbReference>
<evidence type="ECO:0000313" key="6">
    <source>
        <dbReference type="EMBL" id="PHQ16219.1"/>
    </source>
</evidence>
<dbReference type="SUPFAM" id="SSF53448">
    <property type="entry name" value="Nucleotide-diphospho-sugar transferases"/>
    <property type="match status" value="1"/>
</dbReference>
<feature type="transmembrane region" description="Helical" evidence="4">
    <location>
        <begin position="6"/>
        <end position="28"/>
    </location>
</feature>
<evidence type="ECO:0000256" key="3">
    <source>
        <dbReference type="ARBA" id="ARBA00022679"/>
    </source>
</evidence>
<keyword evidence="2" id="KW-0328">Glycosyltransferase</keyword>
<dbReference type="Proteomes" id="UP000231409">
    <property type="component" value="Unassembled WGS sequence"/>
</dbReference>
<dbReference type="InterPro" id="IPR001173">
    <property type="entry name" value="Glyco_trans_2-like"/>
</dbReference>
<keyword evidence="7" id="KW-1185">Reference proteome</keyword>
<keyword evidence="4" id="KW-0472">Membrane</keyword>
<feature type="transmembrane region" description="Helical" evidence="4">
    <location>
        <begin position="350"/>
        <end position="372"/>
    </location>
</feature>
<feature type="domain" description="Glycosyltransferase 2-like" evidence="5">
    <location>
        <begin position="46"/>
        <end position="175"/>
    </location>
</feature>
<evidence type="ECO:0000313" key="7">
    <source>
        <dbReference type="Proteomes" id="UP000231409"/>
    </source>
</evidence>
<protein>
    <submittedName>
        <fullName evidence="6">Glycosyl transferase</fullName>
    </submittedName>
</protein>
<dbReference type="PANTHER" id="PTHR43630:SF1">
    <property type="entry name" value="POLY-BETA-1,6-N-ACETYL-D-GLUCOSAMINE SYNTHASE"/>
    <property type="match status" value="1"/>
</dbReference>
<dbReference type="CDD" id="cd06439">
    <property type="entry name" value="CESA_like_1"/>
    <property type="match status" value="1"/>
</dbReference>
<comment type="similarity">
    <text evidence="1">Belongs to the glycosyltransferase 2 family.</text>
</comment>
<evidence type="ECO:0000259" key="5">
    <source>
        <dbReference type="Pfam" id="PF00535"/>
    </source>
</evidence>
<reference evidence="6 7" key="1">
    <citation type="submission" date="2017-09" db="EMBL/GenBank/DDBJ databases">
        <title>The draft genome sequences of Marinobacter sp. PWS21.</title>
        <authorList>
            <person name="Cao J."/>
        </authorList>
    </citation>
    <scope>NUCLEOTIDE SEQUENCE [LARGE SCALE GENOMIC DNA]</scope>
    <source>
        <strain evidence="6 7">PWS21</strain>
    </source>
</reference>
<evidence type="ECO:0000256" key="2">
    <source>
        <dbReference type="ARBA" id="ARBA00022676"/>
    </source>
</evidence>
<proteinExistence type="inferred from homology"/>
<keyword evidence="3 6" id="KW-0808">Transferase</keyword>
<keyword evidence="4" id="KW-0812">Transmembrane</keyword>
<name>A0A2G1UP95_9GAMM</name>
<accession>A0A2G1UP95</accession>
<dbReference type="AlphaFoldDB" id="A0A2G1UP95"/>
<dbReference type="InterPro" id="IPR029044">
    <property type="entry name" value="Nucleotide-diphossugar_trans"/>
</dbReference>
<evidence type="ECO:0000256" key="4">
    <source>
        <dbReference type="SAM" id="Phobius"/>
    </source>
</evidence>
<dbReference type="GO" id="GO:0016757">
    <property type="term" value="F:glycosyltransferase activity"/>
    <property type="evidence" value="ECO:0007669"/>
    <property type="project" value="UniProtKB-KW"/>
</dbReference>
<feature type="transmembrane region" description="Helical" evidence="4">
    <location>
        <begin position="294"/>
        <end position="313"/>
    </location>
</feature>
<evidence type="ECO:0000256" key="1">
    <source>
        <dbReference type="ARBA" id="ARBA00006739"/>
    </source>
</evidence>
<comment type="caution">
    <text evidence="6">The sequence shown here is derived from an EMBL/GenBank/DDBJ whole genome shotgun (WGS) entry which is preliminary data.</text>
</comment>
<dbReference type="EMBL" id="NTFH01000004">
    <property type="protein sequence ID" value="PHQ16219.1"/>
    <property type="molecule type" value="Genomic_DNA"/>
</dbReference>
<keyword evidence="4" id="KW-1133">Transmembrane helix</keyword>